<dbReference type="SUPFAM" id="SSF46938">
    <property type="entry name" value="CRAL/TRIO N-terminal domain"/>
    <property type="match status" value="1"/>
</dbReference>
<evidence type="ECO:0000259" key="5">
    <source>
        <dbReference type="PROSITE" id="PS50191"/>
    </source>
</evidence>
<dbReference type="Proteomes" id="UP001054857">
    <property type="component" value="Unassembled WGS sequence"/>
</dbReference>
<dbReference type="InterPro" id="IPR001251">
    <property type="entry name" value="CRAL-TRIO_dom"/>
</dbReference>
<dbReference type="CDD" id="cd00170">
    <property type="entry name" value="SEC14"/>
    <property type="match status" value="1"/>
</dbReference>
<dbReference type="Gene3D" id="3.40.525.10">
    <property type="entry name" value="CRAL-TRIO lipid binding domain"/>
    <property type="match status" value="1"/>
</dbReference>
<dbReference type="InterPro" id="IPR011074">
    <property type="entry name" value="CRAL/TRIO_N_dom"/>
</dbReference>
<evidence type="ECO:0000256" key="1">
    <source>
        <dbReference type="ARBA" id="ARBA00004202"/>
    </source>
</evidence>
<evidence type="ECO:0000313" key="6">
    <source>
        <dbReference type="EMBL" id="GFR48483.1"/>
    </source>
</evidence>
<dbReference type="GO" id="GO:0000139">
    <property type="term" value="C:Golgi membrane"/>
    <property type="evidence" value="ECO:0007669"/>
    <property type="project" value="UniProtKB-SubCell"/>
</dbReference>
<dbReference type="PANTHER" id="PTHR45657:SF1">
    <property type="entry name" value="CRAL-TRIO DOMAIN-CONTAINING PROTEIN YKL091C-RELATED"/>
    <property type="match status" value="1"/>
</dbReference>
<organism evidence="6 7">
    <name type="scientific">Astrephomene gubernaculifera</name>
    <dbReference type="NCBI Taxonomy" id="47775"/>
    <lineage>
        <taxon>Eukaryota</taxon>
        <taxon>Viridiplantae</taxon>
        <taxon>Chlorophyta</taxon>
        <taxon>core chlorophytes</taxon>
        <taxon>Chlorophyceae</taxon>
        <taxon>CS clade</taxon>
        <taxon>Chlamydomonadales</taxon>
        <taxon>Astrephomenaceae</taxon>
        <taxon>Astrephomene</taxon>
    </lineage>
</organism>
<dbReference type="InterPro" id="IPR036273">
    <property type="entry name" value="CRAL/TRIO_N_dom_sf"/>
</dbReference>
<keyword evidence="7" id="KW-1185">Reference proteome</keyword>
<dbReference type="SMART" id="SM01100">
    <property type="entry name" value="CRAL_TRIO_N"/>
    <property type="match status" value="1"/>
</dbReference>
<dbReference type="SMART" id="SM00516">
    <property type="entry name" value="SEC14"/>
    <property type="match status" value="1"/>
</dbReference>
<reference evidence="6 7" key="1">
    <citation type="journal article" date="2021" name="Sci. Rep.">
        <title>Genome sequencing of the multicellular alga Astrephomene provides insights into convergent evolution of germ-soma differentiation.</title>
        <authorList>
            <person name="Yamashita S."/>
            <person name="Yamamoto K."/>
            <person name="Matsuzaki R."/>
            <person name="Suzuki S."/>
            <person name="Yamaguchi H."/>
            <person name="Hirooka S."/>
            <person name="Minakuchi Y."/>
            <person name="Miyagishima S."/>
            <person name="Kawachi M."/>
            <person name="Toyoda A."/>
            <person name="Nozaki H."/>
        </authorList>
    </citation>
    <scope>NUCLEOTIDE SEQUENCE [LARGE SCALE GENOMIC DNA]</scope>
    <source>
        <strain evidence="6 7">NIES-4017</strain>
    </source>
</reference>
<feature type="region of interest" description="Disordered" evidence="4">
    <location>
        <begin position="436"/>
        <end position="479"/>
    </location>
</feature>
<feature type="compositionally biased region" description="Low complexity" evidence="4">
    <location>
        <begin position="372"/>
        <end position="402"/>
    </location>
</feature>
<dbReference type="InterPro" id="IPR036865">
    <property type="entry name" value="CRAL-TRIO_dom_sf"/>
</dbReference>
<evidence type="ECO:0000313" key="7">
    <source>
        <dbReference type="Proteomes" id="UP001054857"/>
    </source>
</evidence>
<accession>A0AAD3HPN2</accession>
<feature type="region of interest" description="Disordered" evidence="4">
    <location>
        <begin position="543"/>
        <end position="572"/>
    </location>
</feature>
<evidence type="ECO:0000256" key="4">
    <source>
        <dbReference type="SAM" id="MobiDB-lite"/>
    </source>
</evidence>
<feature type="compositionally biased region" description="Polar residues" evidence="4">
    <location>
        <begin position="1025"/>
        <end position="1040"/>
    </location>
</feature>
<protein>
    <recommendedName>
        <fullName evidence="5">CRAL-TRIO domain-containing protein</fullName>
    </recommendedName>
</protein>
<gene>
    <name evidence="6" type="ORF">Agub_g10379</name>
</gene>
<dbReference type="SUPFAM" id="SSF52087">
    <property type="entry name" value="CRAL/TRIO domain"/>
    <property type="match status" value="1"/>
</dbReference>
<dbReference type="EMBL" id="BMAR01000024">
    <property type="protein sequence ID" value="GFR48483.1"/>
    <property type="molecule type" value="Genomic_DNA"/>
</dbReference>
<dbReference type="InterPro" id="IPR051026">
    <property type="entry name" value="PI/PC_transfer"/>
</dbReference>
<dbReference type="AlphaFoldDB" id="A0AAD3HPN2"/>
<comment type="similarity">
    <text evidence="3">Belongs to the SFH family.</text>
</comment>
<dbReference type="PANTHER" id="PTHR45657">
    <property type="entry name" value="CRAL-TRIO DOMAIN-CONTAINING PROTEIN YKL091C-RELATED"/>
    <property type="match status" value="1"/>
</dbReference>
<evidence type="ECO:0000256" key="2">
    <source>
        <dbReference type="ARBA" id="ARBA00004395"/>
    </source>
</evidence>
<feature type="region of interest" description="Disordered" evidence="4">
    <location>
        <begin position="982"/>
        <end position="1064"/>
    </location>
</feature>
<dbReference type="Gene3D" id="1.10.8.20">
    <property type="entry name" value="N-terminal domain of phosphatidylinositol transfer protein sec14p"/>
    <property type="match status" value="1"/>
</dbReference>
<feature type="compositionally biased region" description="Low complexity" evidence="4">
    <location>
        <begin position="543"/>
        <end position="558"/>
    </location>
</feature>
<dbReference type="GO" id="GO:0005886">
    <property type="term" value="C:plasma membrane"/>
    <property type="evidence" value="ECO:0007669"/>
    <property type="project" value="UniProtKB-SubCell"/>
</dbReference>
<feature type="region of interest" description="Disordered" evidence="4">
    <location>
        <begin position="870"/>
        <end position="891"/>
    </location>
</feature>
<proteinExistence type="inferred from homology"/>
<feature type="compositionally biased region" description="Low complexity" evidence="4">
    <location>
        <begin position="448"/>
        <end position="465"/>
    </location>
</feature>
<dbReference type="Pfam" id="PF00650">
    <property type="entry name" value="CRAL_TRIO"/>
    <property type="match status" value="1"/>
</dbReference>
<feature type="compositionally biased region" description="Low complexity" evidence="4">
    <location>
        <begin position="687"/>
        <end position="704"/>
    </location>
</feature>
<feature type="region of interest" description="Disordered" evidence="4">
    <location>
        <begin position="687"/>
        <end position="733"/>
    </location>
</feature>
<dbReference type="PROSITE" id="PS50191">
    <property type="entry name" value="CRAL_TRIO"/>
    <property type="match status" value="1"/>
</dbReference>
<feature type="region of interest" description="Disordered" evidence="4">
    <location>
        <begin position="260"/>
        <end position="402"/>
    </location>
</feature>
<feature type="compositionally biased region" description="Pro residues" evidence="4">
    <location>
        <begin position="276"/>
        <end position="292"/>
    </location>
</feature>
<feature type="domain" description="CRAL-TRIO" evidence="5">
    <location>
        <begin position="87"/>
        <end position="260"/>
    </location>
</feature>
<comment type="subcellular location">
    <subcellularLocation>
        <location evidence="1">Cell membrane</location>
        <topology evidence="1">Peripheral membrane protein</topology>
    </subcellularLocation>
    <subcellularLocation>
        <location evidence="2">Golgi apparatus membrane</location>
        <topology evidence="2">Peripheral membrane protein</topology>
    </subcellularLocation>
</comment>
<evidence type="ECO:0000256" key="3">
    <source>
        <dbReference type="ARBA" id="ARBA00038020"/>
    </source>
</evidence>
<comment type="caution">
    <text evidence="6">The sequence shown here is derived from an EMBL/GenBank/DDBJ whole genome shotgun (WGS) entry which is preliminary data.</text>
</comment>
<sequence>MALVKHGFPIESRDLTAEQLTKLRAFKHLLQQTGSWDDARFDDHDCARFLKARQYDVQAAKQMWDAMLAWRKENRVDNIHDWFVFKERAEYDRVFPTGLHKTDKEGHPILIQQLGRVNIGALYKVTNDERIRLAHVAENEHLRRVVFPACSRAAGRPIDQLFTIIDLEGVAFTGMMRTTSLLKMFMAMDSNNYPETLSRMAIINAPGWFSTSWGAVKSVLSGDTVKKIEILGKDYKEALLRHIHPDNLLFEYGGTSRGSVTANTGPWQDPSLLEPLPEPPAPPPLVPPPLPLTPAGLGQVEPLVDTQQAVVGGGSGGVDQRTPRDAQLRRSQSPVRPGAKTPAGVVGGVGGPHQAPAASPPDAKRIHLDATSQPSQQPSLSPSPAAQGQGSSPAPSVSDTSSDIAQNMAAPLLSNFLPASDSPLHQKPLSQPLLVAESTLSPPPPRGLPLAASSMQSAPSQPGPARRTGSAGGAPSPAHAAAAVVPGGLVSSGLTAGLVAGIQAAVSHAGYQPQHSGGSAGEGVVGAAAAAALDAGLLHPSAGGSPAPSAAALGAVPPRSTYHTPLPATQQQHQQQAVAAAAMVAGRALAVGPTQLQVASPREEVFGAETMLSAASTLYSMRSAMSPMSPMDAHMIDMVTSRAQPEGVAGPVLARASAGFAATVTSTQRRISGSGGSGVLLAASGPSVTLGSGQPPQQPPGAASNLFGGAVVASGELPPGPAQPLQQQDTDDADSVRFSVMSQRSFYSALSHVDPGSSSGLTSPSEASDYARRWSVQRELHAAAIASALAATAEQRRIAAAAAAASLTPLAVTTTAGKPPGGPSAAATSAVPALPGVSFIVPPASQQAFGSYLDQPPSYRAVAVAEGPSNGNTVSGSDLGSRHGADVSAGAEGAAGTGAAAASTQGLKGSASRGELAVFGSDVIIHVGTDVAGVAGSSLSRSHSAAAMDECSLGAGAVRWARGWFFRRRNYGRLMEPESLDASGGMIGLGSSNSRGGSSGGGAVSADGSRPTGAATHARKGSAGATYSSIKDGPGSTSPSKMLPKAPSVPHHARGDSWEWDQPSPYDIDQTYGRSVGGSAMHRDMSFGRGAERRRLLRSESPGRRRGMLKSCCGCLPGCTIM</sequence>
<name>A0AAD3HPN2_9CHLO</name>